<comment type="catalytic activity">
    <reaction evidence="6">
        <text>a quinone + NADH + 5 H(+)(in) = a quinol + NAD(+) + 4 H(+)(out)</text>
        <dbReference type="Rhea" id="RHEA:57888"/>
        <dbReference type="ChEBI" id="CHEBI:15378"/>
        <dbReference type="ChEBI" id="CHEBI:24646"/>
        <dbReference type="ChEBI" id="CHEBI:57540"/>
        <dbReference type="ChEBI" id="CHEBI:57945"/>
        <dbReference type="ChEBI" id="CHEBI:132124"/>
    </reaction>
</comment>
<evidence type="ECO:0000256" key="6">
    <source>
        <dbReference type="HAMAP-Rule" id="MF_00445"/>
    </source>
</evidence>
<dbReference type="InterPro" id="IPR001750">
    <property type="entry name" value="ND/Mrp_TM"/>
</dbReference>
<accession>A0A1I6L7R4</accession>
<dbReference type="PANTHER" id="PTHR22773">
    <property type="entry name" value="NADH DEHYDROGENASE"/>
    <property type="match status" value="1"/>
</dbReference>
<feature type="transmembrane region" description="Helical" evidence="6">
    <location>
        <begin position="203"/>
        <end position="228"/>
    </location>
</feature>
<comment type="subcellular location">
    <subcellularLocation>
        <location evidence="6">Cell membrane</location>
        <topology evidence="6">Multi-pass membrane protein</topology>
    </subcellularLocation>
    <subcellularLocation>
        <location evidence="1">Endomembrane system</location>
        <topology evidence="1">Multi-pass membrane protein</topology>
    </subcellularLocation>
    <subcellularLocation>
        <location evidence="7">Membrane</location>
        <topology evidence="7">Multi-pass membrane protein</topology>
    </subcellularLocation>
</comment>
<dbReference type="Pfam" id="PF00361">
    <property type="entry name" value="Proton_antipo_M"/>
    <property type="match status" value="1"/>
</dbReference>
<organism evidence="9 10">
    <name type="scientific">Granulicella pectinivorans</name>
    <dbReference type="NCBI Taxonomy" id="474950"/>
    <lineage>
        <taxon>Bacteria</taxon>
        <taxon>Pseudomonadati</taxon>
        <taxon>Acidobacteriota</taxon>
        <taxon>Terriglobia</taxon>
        <taxon>Terriglobales</taxon>
        <taxon>Acidobacteriaceae</taxon>
        <taxon>Granulicella</taxon>
    </lineage>
</organism>
<dbReference type="GO" id="GO:0048038">
    <property type="term" value="F:quinone binding"/>
    <property type="evidence" value="ECO:0007669"/>
    <property type="project" value="UniProtKB-KW"/>
</dbReference>
<dbReference type="GO" id="GO:0005886">
    <property type="term" value="C:plasma membrane"/>
    <property type="evidence" value="ECO:0007669"/>
    <property type="project" value="UniProtKB-SubCell"/>
</dbReference>
<dbReference type="GO" id="GO:0050136">
    <property type="term" value="F:NADH dehydrogenase (quinone) (non-electrogenic) activity"/>
    <property type="evidence" value="ECO:0007669"/>
    <property type="project" value="UniProtKB-UniRule"/>
</dbReference>
<dbReference type="GO" id="GO:0012505">
    <property type="term" value="C:endomembrane system"/>
    <property type="evidence" value="ECO:0007669"/>
    <property type="project" value="UniProtKB-SubCell"/>
</dbReference>
<dbReference type="Proteomes" id="UP000199024">
    <property type="component" value="Unassembled WGS sequence"/>
</dbReference>
<protein>
    <recommendedName>
        <fullName evidence="6">NADH-quinone oxidoreductase subunit N</fullName>
        <ecNumber evidence="6">7.1.1.-</ecNumber>
    </recommendedName>
    <alternativeName>
        <fullName evidence="6">NADH dehydrogenase I subunit N</fullName>
    </alternativeName>
    <alternativeName>
        <fullName evidence="6">NDH-1 subunit N</fullName>
    </alternativeName>
</protein>
<keyword evidence="6" id="KW-1003">Cell membrane</keyword>
<dbReference type="InterPro" id="IPR010096">
    <property type="entry name" value="NADH-Q_OxRdtase_suN/2"/>
</dbReference>
<evidence type="ECO:0000313" key="9">
    <source>
        <dbReference type="EMBL" id="SFR99525.1"/>
    </source>
</evidence>
<feature type="transmembrane region" description="Helical" evidence="6">
    <location>
        <begin position="276"/>
        <end position="296"/>
    </location>
</feature>
<dbReference type="AlphaFoldDB" id="A0A1I6L7R4"/>
<dbReference type="OrthoDB" id="9807568at2"/>
<feature type="transmembrane region" description="Helical" evidence="6">
    <location>
        <begin position="40"/>
        <end position="60"/>
    </location>
</feature>
<dbReference type="STRING" id="474950.SAMN05421771_0387"/>
<keyword evidence="4 6" id="KW-1133">Transmembrane helix</keyword>
<feature type="transmembrane region" description="Helical" evidence="6">
    <location>
        <begin position="160"/>
        <end position="183"/>
    </location>
</feature>
<feature type="transmembrane region" description="Helical" evidence="6">
    <location>
        <begin position="408"/>
        <end position="427"/>
    </location>
</feature>
<keyword evidence="6" id="KW-0520">NAD</keyword>
<keyword evidence="2" id="KW-0997">Cell inner membrane</keyword>
<dbReference type="HAMAP" id="MF_00445">
    <property type="entry name" value="NDH1_NuoN_1"/>
    <property type="match status" value="1"/>
</dbReference>
<feature type="transmembrane region" description="Helical" evidence="6">
    <location>
        <begin position="104"/>
        <end position="123"/>
    </location>
</feature>
<proteinExistence type="inferred from homology"/>
<feature type="transmembrane region" description="Helical" evidence="6">
    <location>
        <begin position="80"/>
        <end position="97"/>
    </location>
</feature>
<feature type="transmembrane region" description="Helical" evidence="6">
    <location>
        <begin position="329"/>
        <end position="353"/>
    </location>
</feature>
<keyword evidence="6" id="KW-1278">Translocase</keyword>
<comment type="subunit">
    <text evidence="6">NDH-1 is composed of 14 different subunits. Subunits NuoA, H, J, K, L, M, N constitute the membrane sector of the complex.</text>
</comment>
<dbReference type="GO" id="GO:0008137">
    <property type="term" value="F:NADH dehydrogenase (ubiquinone) activity"/>
    <property type="evidence" value="ECO:0007669"/>
    <property type="project" value="InterPro"/>
</dbReference>
<dbReference type="NCBIfam" id="TIGR01770">
    <property type="entry name" value="NDH_I_N"/>
    <property type="match status" value="1"/>
</dbReference>
<evidence type="ECO:0000256" key="4">
    <source>
        <dbReference type="ARBA" id="ARBA00022989"/>
    </source>
</evidence>
<keyword evidence="6" id="KW-0874">Quinone</keyword>
<evidence type="ECO:0000256" key="7">
    <source>
        <dbReference type="RuleBase" id="RU000320"/>
    </source>
</evidence>
<evidence type="ECO:0000259" key="8">
    <source>
        <dbReference type="Pfam" id="PF00361"/>
    </source>
</evidence>
<feature type="domain" description="NADH:quinone oxidoreductase/Mrp antiporter transmembrane" evidence="8">
    <location>
        <begin position="126"/>
        <end position="415"/>
    </location>
</feature>
<keyword evidence="10" id="KW-1185">Reference proteome</keyword>
<comment type="similarity">
    <text evidence="6">Belongs to the complex I subunit 2 family.</text>
</comment>
<name>A0A1I6L7R4_9BACT</name>
<evidence type="ECO:0000256" key="2">
    <source>
        <dbReference type="ARBA" id="ARBA00022519"/>
    </source>
</evidence>
<dbReference type="GO" id="GO:0042773">
    <property type="term" value="P:ATP synthesis coupled electron transport"/>
    <property type="evidence" value="ECO:0007669"/>
    <property type="project" value="InterPro"/>
</dbReference>
<feature type="transmembrane region" description="Helical" evidence="6">
    <location>
        <begin position="129"/>
        <end position="148"/>
    </location>
</feature>
<dbReference type="EC" id="7.1.1.-" evidence="6"/>
<keyword evidence="3 6" id="KW-0812">Transmembrane</keyword>
<feature type="transmembrane region" description="Helical" evidence="6">
    <location>
        <begin position="305"/>
        <end position="323"/>
    </location>
</feature>
<gene>
    <name evidence="6" type="primary">nuoN</name>
    <name evidence="9" type="ORF">SAMN05421771_0387</name>
</gene>
<keyword evidence="6" id="KW-0830">Ubiquinone</keyword>
<feature type="transmembrane region" description="Helical" evidence="6">
    <location>
        <begin position="373"/>
        <end position="396"/>
    </location>
</feature>
<evidence type="ECO:0000256" key="3">
    <source>
        <dbReference type="ARBA" id="ARBA00022692"/>
    </source>
</evidence>
<feature type="transmembrane region" description="Helical" evidence="6">
    <location>
        <begin position="454"/>
        <end position="477"/>
    </location>
</feature>
<sequence>MLSYTGLLQLALPEVIVVVTALLVLALDLALRTQPARTRFTIASTLGVIGCLAAIARLVLVPEQVNLLNGVLLANPLTHLIQIALLVLAIGTLLIAIDTGFTDHVGEFVLLILLATVGMMFLVATQDLLVLFLSLELLSLSLYVLTGFDKRRPRAAEAALKYFLFGGMSAAFLLFGFSILYGLSNSTRFHDIAAAIHTPLNPLAVIAIVTTVIGFGFKIAAFPLHFWAPDVYEAAPIPSAAFAASSSKVASFFLFFQIMTLAFANAQGATKPFTPGWIPILVLLAAASMVFGNLVALRQTGLRRLLAYSAVAHAGYMLLAPIAHTRESLAALLFYVITYALTTLGIFAVIGILPDDRLTSFHGLSRRAPLPAAALFVFLLSLAGIPPLAGFFAKFYLLVAAMQGNPGLLWLVILVLATSAVSLYYYLQVLKRVYVTPPGEGDGIIHTSLLTRTLLILLAVAVLLLGLAPHLLLGAILRALPA</sequence>
<keyword evidence="6" id="KW-0813">Transport</keyword>
<feature type="transmembrane region" description="Helical" evidence="6">
    <location>
        <begin position="240"/>
        <end position="264"/>
    </location>
</feature>
<feature type="transmembrane region" description="Helical" evidence="6">
    <location>
        <begin position="6"/>
        <end position="28"/>
    </location>
</feature>
<evidence type="ECO:0000256" key="5">
    <source>
        <dbReference type="ARBA" id="ARBA00023136"/>
    </source>
</evidence>
<dbReference type="EMBL" id="FOZL01000001">
    <property type="protein sequence ID" value="SFR99525.1"/>
    <property type="molecule type" value="Genomic_DNA"/>
</dbReference>
<evidence type="ECO:0000256" key="1">
    <source>
        <dbReference type="ARBA" id="ARBA00004127"/>
    </source>
</evidence>
<reference evidence="9 10" key="1">
    <citation type="submission" date="2016-10" db="EMBL/GenBank/DDBJ databases">
        <authorList>
            <person name="de Groot N.N."/>
        </authorList>
    </citation>
    <scope>NUCLEOTIDE SEQUENCE [LARGE SCALE GENOMIC DNA]</scope>
    <source>
        <strain evidence="9 10">DSM 21001</strain>
    </source>
</reference>
<dbReference type="RefSeq" id="WP_089836104.1">
    <property type="nucleotide sequence ID" value="NZ_FOZL01000001.1"/>
</dbReference>
<comment type="function">
    <text evidence="6">NDH-1 shuttles electrons from NADH, via FMN and iron-sulfur (Fe-S) centers, to quinones in the respiratory chain. The immediate electron acceptor for the enzyme in this species is believed to be ubiquinone. Couples the redox reaction to proton translocation (for every two electrons transferred, four hydrogen ions are translocated across the cytoplasmic membrane), and thus conserves the redox energy in a proton gradient.</text>
</comment>
<keyword evidence="5 6" id="KW-0472">Membrane</keyword>
<evidence type="ECO:0000313" key="10">
    <source>
        <dbReference type="Proteomes" id="UP000199024"/>
    </source>
</evidence>